<dbReference type="Pfam" id="PF04480">
    <property type="entry name" value="DUF559"/>
    <property type="match status" value="1"/>
</dbReference>
<evidence type="ECO:0000313" key="3">
    <source>
        <dbReference type="Proteomes" id="UP000293342"/>
    </source>
</evidence>
<evidence type="ECO:0000259" key="1">
    <source>
        <dbReference type="Pfam" id="PF04480"/>
    </source>
</evidence>
<keyword evidence="3" id="KW-1185">Reference proteome</keyword>
<dbReference type="InterPro" id="IPR011335">
    <property type="entry name" value="Restrct_endonuc-II-like"/>
</dbReference>
<name>A0A4R0K072_9ACTN</name>
<dbReference type="InterPro" id="IPR007569">
    <property type="entry name" value="DUF559"/>
</dbReference>
<dbReference type="Proteomes" id="UP000293342">
    <property type="component" value="Unassembled WGS sequence"/>
</dbReference>
<gene>
    <name evidence="2" type="ORF">E0H75_06095</name>
</gene>
<dbReference type="AlphaFoldDB" id="A0A4R0K072"/>
<reference evidence="2 3" key="1">
    <citation type="submission" date="2019-02" db="EMBL/GenBank/DDBJ databases">
        <title>Kribbella capetownensis sp. nov. and Kribbella speibonae sp. nov., isolated from soil.</title>
        <authorList>
            <person name="Curtis S.M."/>
            <person name="Norton I."/>
            <person name="Everest G.J."/>
            <person name="Meyers P.R."/>
        </authorList>
    </citation>
    <scope>NUCLEOTIDE SEQUENCE [LARGE SCALE GENOMIC DNA]</scope>
    <source>
        <strain evidence="2 3">YM53</strain>
    </source>
</reference>
<dbReference type="OrthoDB" id="4310518at2"/>
<dbReference type="SUPFAM" id="SSF52980">
    <property type="entry name" value="Restriction endonuclease-like"/>
    <property type="match status" value="1"/>
</dbReference>
<proteinExistence type="predicted"/>
<dbReference type="Gene3D" id="3.40.960.10">
    <property type="entry name" value="VSR Endonuclease"/>
    <property type="match status" value="1"/>
</dbReference>
<sequence length="291" mass="31311">MADVAEVLGRRGGSSTFADLRALVSARGIRNALAAGQIRRVAKGVYALPQAPPALTAARSHGGVVSHLSAAGHWGFGVINLPPLPHVTLPPGRVRRRTGLPCVLHWADVASLDDATTPVRTVLDCIRTLPLAEALAVADSALRAGGVDQDEILDAAAKLRGPHRRRVQQVVALADGRAESVLESALRALLIHAGIDGFVPQLVVQDDGFSARLDLAHPVLRIGLEADGFEHHGTRRALVRDCRRHVNLTVRGWRTLRFSWEDVMYDGEWVVGAVERMGGRPPLTKHELRAA</sequence>
<comment type="caution">
    <text evidence="2">The sequence shown here is derived from an EMBL/GenBank/DDBJ whole genome shotgun (WGS) entry which is preliminary data.</text>
</comment>
<feature type="domain" description="DUF559" evidence="1">
    <location>
        <begin position="219"/>
        <end position="274"/>
    </location>
</feature>
<accession>A0A4R0K072</accession>
<evidence type="ECO:0000313" key="2">
    <source>
        <dbReference type="EMBL" id="TCC53281.1"/>
    </source>
</evidence>
<dbReference type="EMBL" id="SJKD01000001">
    <property type="protein sequence ID" value="TCC53281.1"/>
    <property type="molecule type" value="Genomic_DNA"/>
</dbReference>
<organism evidence="2 3">
    <name type="scientific">Kribbella capetownensis</name>
    <dbReference type="NCBI Taxonomy" id="1572659"/>
    <lineage>
        <taxon>Bacteria</taxon>
        <taxon>Bacillati</taxon>
        <taxon>Actinomycetota</taxon>
        <taxon>Actinomycetes</taxon>
        <taxon>Propionibacteriales</taxon>
        <taxon>Kribbellaceae</taxon>
        <taxon>Kribbella</taxon>
    </lineage>
</organism>
<protein>
    <submittedName>
        <fullName evidence="2">DUF559 domain-containing protein</fullName>
    </submittedName>
</protein>